<dbReference type="EMBL" id="CP002659">
    <property type="protein sequence ID" value="AEC03045.1"/>
    <property type="molecule type" value="Genomic_DNA"/>
</dbReference>
<sequence>MIKDSVPAIHFYDQDFVDMYDRSWVWINDAWTSGTKENGFTGSYLSYAGQKTFSQIDACMSSLFLVYSNQEFPPFPMIDYFYEKQEENGAIRSDYSRENGSPVLSTSNPEGVQLPLFAYVEYNFYHKIGNKRRLKEIVPVLEKYHAWLQKTFLQPNGLYKVPQEAYLTGNIDRSHVEYAVDFNAAMALNALYMSEIGDILNDKELAFRYKRAYFALKTRINDLMWDAELNYYYDLAADDSRVTDIKHLGTYWTLLASIPNEEQAAFLIAYLQDPGIFGAENPFPLLSIDSPGYSNDGDGHKGSVIPLFTYMVVKGLEKYRQFIFARECAIRHLYFLLDTYQPEVDTVDDVWEAYLPQNDGHPVYVPGEREDFPRRRYMPMVGMVTIALMVENVIGLNISLPRKTVDWTLQDLEAMGIQHLSLKRNLITILSNKNARGWEIRLESEKLYYFTIQILNSHKKKTLPIPSGKCSLLIDKL</sequence>
<evidence type="ECO:0000313" key="3">
    <source>
        <dbReference type="Proteomes" id="UP000007939"/>
    </source>
</evidence>
<proteinExistence type="predicted"/>
<dbReference type="Pfam" id="PF22422">
    <property type="entry name" value="MGH1-like_GH"/>
    <property type="match status" value="1"/>
</dbReference>
<dbReference type="RefSeq" id="WP_013740438.1">
    <property type="nucleotide sequence ID" value="NC_015436.1"/>
</dbReference>
<protein>
    <recommendedName>
        <fullName evidence="1">Mannosylglycerate hydrolase MGH1-like glycoside hydrolase domain-containing protein</fullName>
    </recommendedName>
</protein>
<dbReference type="GO" id="GO:0004555">
    <property type="term" value="F:alpha,alpha-trehalase activity"/>
    <property type="evidence" value="ECO:0007669"/>
    <property type="project" value="InterPro"/>
</dbReference>
<dbReference type="InterPro" id="IPR001661">
    <property type="entry name" value="Glyco_hydro_37"/>
</dbReference>
<dbReference type="InterPro" id="IPR012341">
    <property type="entry name" value="6hp_glycosidase-like_sf"/>
</dbReference>
<dbReference type="eggNOG" id="COG3408">
    <property type="taxonomic scope" value="Bacteria"/>
</dbReference>
<accession>F4GM69</accession>
<feature type="domain" description="Mannosylglycerate hydrolase MGH1-like glycoside hydrolase" evidence="1">
    <location>
        <begin position="172"/>
        <end position="329"/>
    </location>
</feature>
<dbReference type="PANTHER" id="PTHR23403:SF1">
    <property type="entry name" value="TREHALASE"/>
    <property type="match status" value="1"/>
</dbReference>
<dbReference type="InterPro" id="IPR054491">
    <property type="entry name" value="MGH1-like_GH"/>
</dbReference>
<dbReference type="InterPro" id="IPR008928">
    <property type="entry name" value="6-hairpin_glycosidase_sf"/>
</dbReference>
<dbReference type="KEGG" id="scc:Spico_1847"/>
<reference evidence="2 3" key="2">
    <citation type="journal article" date="2012" name="Stand. Genomic Sci.">
        <title>Complete genome sequence of the termite hindgut bacterium Spirochaeta coccoides type strain (SPN1(T)), reclassification in the genus Sphaerochaeta as Sphaerochaeta coccoides comb. nov. and emendations of the family Spirochaetaceae and the genus Sphaerochaeta.</title>
        <authorList>
            <person name="Abt B."/>
            <person name="Han C."/>
            <person name="Scheuner C."/>
            <person name="Lu M."/>
            <person name="Lapidus A."/>
            <person name="Nolan M."/>
            <person name="Lucas S."/>
            <person name="Hammon N."/>
            <person name="Deshpande S."/>
            <person name="Cheng J.F."/>
            <person name="Tapia R."/>
            <person name="Goodwin L.A."/>
            <person name="Pitluck S."/>
            <person name="Liolios K."/>
            <person name="Pagani I."/>
            <person name="Ivanova N."/>
            <person name="Mavromatis K."/>
            <person name="Mikhailova N."/>
            <person name="Huntemann M."/>
            <person name="Pati A."/>
            <person name="Chen A."/>
            <person name="Palaniappan K."/>
            <person name="Land M."/>
            <person name="Hauser L."/>
            <person name="Brambilla E.M."/>
            <person name="Rohde M."/>
            <person name="Spring S."/>
            <person name="Gronow S."/>
            <person name="Goker M."/>
            <person name="Woyke T."/>
            <person name="Bristow J."/>
            <person name="Eisen J.A."/>
            <person name="Markowitz V."/>
            <person name="Hugenholtz P."/>
            <person name="Kyrpides N.C."/>
            <person name="Klenk H.P."/>
            <person name="Detter J.C."/>
        </authorList>
    </citation>
    <scope>NUCLEOTIDE SEQUENCE [LARGE SCALE GENOMIC DNA]</scope>
    <source>
        <strain evidence="3">ATCC BAA-1237 / DSM 17374 / SPN1</strain>
    </source>
</reference>
<evidence type="ECO:0000313" key="2">
    <source>
        <dbReference type="EMBL" id="AEC03045.1"/>
    </source>
</evidence>
<name>F4GM69_PARC1</name>
<reference evidence="3" key="1">
    <citation type="submission" date="2011-04" db="EMBL/GenBank/DDBJ databases">
        <title>The complete genome of Spirochaeta coccoides DSM 17374.</title>
        <authorList>
            <person name="Lucas S."/>
            <person name="Copeland A."/>
            <person name="Lapidus A."/>
            <person name="Bruce D."/>
            <person name="Goodwin L."/>
            <person name="Pitluck S."/>
            <person name="Peters L."/>
            <person name="Kyrpides N."/>
            <person name="Mavromatis K."/>
            <person name="Pagani I."/>
            <person name="Ivanova N."/>
            <person name="Ovchinnikova G."/>
            <person name="Lu M."/>
            <person name="Detter J.C."/>
            <person name="Tapia R."/>
            <person name="Han C."/>
            <person name="Land M."/>
            <person name="Hauser L."/>
            <person name="Markowitz V."/>
            <person name="Cheng J.-F."/>
            <person name="Hugenholtz P."/>
            <person name="Woyke T."/>
            <person name="Wu D."/>
            <person name="Spring S."/>
            <person name="Schroeder M."/>
            <person name="Brambilla E."/>
            <person name="Klenk H.-P."/>
            <person name="Eisen J.A."/>
        </authorList>
    </citation>
    <scope>NUCLEOTIDE SEQUENCE [LARGE SCALE GENOMIC DNA]</scope>
    <source>
        <strain evidence="3">ATCC BAA-1237 / DSM 17374 / SPN1</strain>
    </source>
</reference>
<dbReference type="STRING" id="760011.Spico_1847"/>
<dbReference type="AlphaFoldDB" id="F4GM69"/>
<gene>
    <name evidence="2" type="ordered locus">Spico_1847</name>
</gene>
<dbReference type="GO" id="GO:0005993">
    <property type="term" value="P:trehalose catabolic process"/>
    <property type="evidence" value="ECO:0007669"/>
    <property type="project" value="TreeGrafter"/>
</dbReference>
<dbReference type="Gene3D" id="1.50.10.10">
    <property type="match status" value="1"/>
</dbReference>
<keyword evidence="3" id="KW-1185">Reference proteome</keyword>
<dbReference type="SUPFAM" id="SSF48208">
    <property type="entry name" value="Six-hairpin glycosidases"/>
    <property type="match status" value="1"/>
</dbReference>
<organism evidence="2 3">
    <name type="scientific">Parasphaerochaeta coccoides (strain ATCC BAA-1237 / DSM 17374 / SPN1)</name>
    <name type="common">Sphaerochaeta coccoides</name>
    <dbReference type="NCBI Taxonomy" id="760011"/>
    <lineage>
        <taxon>Bacteria</taxon>
        <taxon>Pseudomonadati</taxon>
        <taxon>Spirochaetota</taxon>
        <taxon>Spirochaetia</taxon>
        <taxon>Spirochaetales</taxon>
        <taxon>Sphaerochaetaceae</taxon>
        <taxon>Parasphaerochaeta</taxon>
    </lineage>
</organism>
<dbReference type="OrthoDB" id="9798687at2"/>
<evidence type="ECO:0000259" key="1">
    <source>
        <dbReference type="Pfam" id="PF22422"/>
    </source>
</evidence>
<dbReference type="PANTHER" id="PTHR23403">
    <property type="entry name" value="TREHALASE"/>
    <property type="match status" value="1"/>
</dbReference>
<dbReference type="HOGENOM" id="CLU_025779_0_0_12"/>
<dbReference type="Proteomes" id="UP000007939">
    <property type="component" value="Chromosome"/>
</dbReference>